<reference evidence="1 2" key="1">
    <citation type="submission" date="2023-11" db="EMBL/GenBank/DDBJ databases">
        <title>Draft genome of Azohydromonas lata strain H1 (DSM1123), a polyhydroxyalkanoate producer.</title>
        <authorList>
            <person name="Traversa D."/>
            <person name="D'Addabbo P."/>
            <person name="Pazzani C."/>
            <person name="Manzari C."/>
            <person name="Chiara M."/>
            <person name="Scrascia M."/>
        </authorList>
    </citation>
    <scope>NUCLEOTIDE SEQUENCE [LARGE SCALE GENOMIC DNA]</scope>
    <source>
        <strain evidence="1 2">H1</strain>
    </source>
</reference>
<dbReference type="RefSeq" id="WP_322464732.1">
    <property type="nucleotide sequence ID" value="NZ_JAXOJX010000005.1"/>
</dbReference>
<dbReference type="EMBL" id="JAXOJX010000005">
    <property type="protein sequence ID" value="MDZ5456077.1"/>
    <property type="molecule type" value="Genomic_DNA"/>
</dbReference>
<name>A0ABU5IAF1_9BURK</name>
<proteinExistence type="predicted"/>
<dbReference type="Proteomes" id="UP001293718">
    <property type="component" value="Unassembled WGS sequence"/>
</dbReference>
<gene>
    <name evidence="1" type="ORF">SM757_05780</name>
</gene>
<comment type="caution">
    <text evidence="1">The sequence shown here is derived from an EMBL/GenBank/DDBJ whole genome shotgun (WGS) entry which is preliminary data.</text>
</comment>
<evidence type="ECO:0000313" key="2">
    <source>
        <dbReference type="Proteomes" id="UP001293718"/>
    </source>
</evidence>
<sequence>MFAFDPHTELHVAALRCLAIVEFIGKPTLPQNKLTITKAAIFDAALKNPNVTRKILNNLAPERMHKELLRQVLYPDDVEYGEPVSTREIAAVAALLVKFDMIKIAHVEGDFYLMPKETLKIDFSRLPGSWTISLKALKPLTSKSLGTLQKAAFQDEPYYEE</sequence>
<protein>
    <submittedName>
        <fullName evidence="1">Uncharacterized protein</fullName>
    </submittedName>
</protein>
<organism evidence="1 2">
    <name type="scientific">Azohydromonas lata</name>
    <dbReference type="NCBI Taxonomy" id="45677"/>
    <lineage>
        <taxon>Bacteria</taxon>
        <taxon>Pseudomonadati</taxon>
        <taxon>Pseudomonadota</taxon>
        <taxon>Betaproteobacteria</taxon>
        <taxon>Burkholderiales</taxon>
        <taxon>Sphaerotilaceae</taxon>
        <taxon>Azohydromonas</taxon>
    </lineage>
</organism>
<keyword evidence="2" id="KW-1185">Reference proteome</keyword>
<evidence type="ECO:0000313" key="1">
    <source>
        <dbReference type="EMBL" id="MDZ5456077.1"/>
    </source>
</evidence>
<accession>A0ABU5IAF1</accession>